<evidence type="ECO:0000313" key="4">
    <source>
        <dbReference type="EMBL" id="KFM25125.1"/>
    </source>
</evidence>
<dbReference type="EMBL" id="GDKF01008406">
    <property type="protein sequence ID" value="JAT70216.1"/>
    <property type="molecule type" value="Transcribed_RNA"/>
</dbReference>
<feature type="transmembrane region" description="Helical" evidence="2">
    <location>
        <begin position="91"/>
        <end position="112"/>
    </location>
</feature>
<proteinExistence type="predicted"/>
<evidence type="ECO:0000256" key="2">
    <source>
        <dbReference type="SAM" id="Phobius"/>
    </source>
</evidence>
<feature type="region of interest" description="Disordered" evidence="1">
    <location>
        <begin position="1"/>
        <end position="23"/>
    </location>
</feature>
<accession>A0A087SHC1</accession>
<feature type="transmembrane region" description="Helical" evidence="2">
    <location>
        <begin position="308"/>
        <end position="328"/>
    </location>
</feature>
<gene>
    <name evidence="4" type="ORF">F751_2004</name>
    <name evidence="3" type="ORF">g.17344</name>
</gene>
<keyword evidence="5" id="KW-1185">Reference proteome</keyword>
<feature type="transmembrane region" description="Helical" evidence="2">
    <location>
        <begin position="285"/>
        <end position="302"/>
    </location>
</feature>
<dbReference type="Proteomes" id="UP000028924">
    <property type="component" value="Unassembled WGS sequence"/>
</dbReference>
<dbReference type="RefSeq" id="XP_011398013.1">
    <property type="nucleotide sequence ID" value="XM_011399711.1"/>
</dbReference>
<name>A0A087SHC1_AUXPR</name>
<dbReference type="GeneID" id="23613395"/>
<protein>
    <submittedName>
        <fullName evidence="4">Uncharacterized protein</fullName>
    </submittedName>
</protein>
<dbReference type="KEGG" id="apro:F751_2004"/>
<keyword evidence="2" id="KW-1133">Transmembrane helix</keyword>
<reference evidence="4 5" key="1">
    <citation type="journal article" date="2014" name="BMC Genomics">
        <title>Oil accumulation mechanisms of the oleaginous microalga Chlorella protothecoides revealed through its genome, transcriptomes, and proteomes.</title>
        <authorList>
            <person name="Gao C."/>
            <person name="Wang Y."/>
            <person name="Shen Y."/>
            <person name="Yan D."/>
            <person name="He X."/>
            <person name="Dai J."/>
            <person name="Wu Q."/>
        </authorList>
    </citation>
    <scope>NUCLEOTIDE SEQUENCE [LARGE SCALE GENOMIC DNA]</scope>
    <source>
        <strain evidence="4 5">0710</strain>
    </source>
</reference>
<dbReference type="AlphaFoldDB" id="A0A087SHC1"/>
<feature type="transmembrane region" description="Helical" evidence="2">
    <location>
        <begin position="247"/>
        <end position="265"/>
    </location>
</feature>
<sequence length="355" mass="37080">MVETRSTTHDLGGSPSKLQEQHQSTWIREKGGLKGAKTQARSLAQGGLSVPQLYVLLGLAYALLSLPLMFGPRTTAHWLYGSAARPVEDQHGHTLGLVATTLVTIVSAAFALEEASRKHTKRSAGPDVLRTGLAAYALLSLATHFFYPATLSPLAAVLVLLTHGTTLVLLASQARVSPPDSAQRGAQTVADGARAALRLPHGSILGRLYLLLSLAAPALGALVVLVPQTSLYHTLGYVYGASTLLPWKLFGVGMLTIAPAVTLTLKDKAEAGLLSRSIPRTLNAGLLGASLGHLLIFGPILAQAHGGALLPFIVLGATLATLTAILGFTAPELEELAEAALAEPETEEAVHNPKI</sequence>
<keyword evidence="2" id="KW-0812">Transmembrane</keyword>
<reference evidence="3" key="2">
    <citation type="submission" date="2015-08" db="EMBL/GenBank/DDBJ databases">
        <authorList>
            <person name="Babu N.S."/>
            <person name="Beckwith C.J."/>
            <person name="Beseler K.G."/>
            <person name="Brison A."/>
            <person name="Carone J.V."/>
            <person name="Caskin T.P."/>
            <person name="Diamond M."/>
            <person name="Durham M.E."/>
            <person name="Foxe J.M."/>
            <person name="Go M."/>
            <person name="Henderson B.A."/>
            <person name="Jones I.B."/>
            <person name="McGettigan J.A."/>
            <person name="Micheletti S.J."/>
            <person name="Nasrallah M.E."/>
            <person name="Ortiz D."/>
            <person name="Piller C.R."/>
            <person name="Privatt S.R."/>
            <person name="Schneider S.L."/>
            <person name="Sharp S."/>
            <person name="Smith T.C."/>
            <person name="Stanton J.D."/>
            <person name="Ullery H.E."/>
            <person name="Wilson R.J."/>
            <person name="Serrano M.G."/>
            <person name="Buck G."/>
            <person name="Lee V."/>
            <person name="Wang Y."/>
            <person name="Carvalho R."/>
            <person name="Voegtly L."/>
            <person name="Shi R."/>
            <person name="Duckworth R."/>
            <person name="Johnson A."/>
            <person name="Loviza R."/>
            <person name="Walstead R."/>
            <person name="Shah Z."/>
            <person name="Kiflezghi M."/>
            <person name="Wade K."/>
            <person name="Ball S.L."/>
            <person name="Bradley K.W."/>
            <person name="Asai D.J."/>
            <person name="Bowman C.A."/>
            <person name="Russell D.A."/>
            <person name="Pope W.H."/>
            <person name="Jacobs-Sera D."/>
            <person name="Hendrix R.W."/>
            <person name="Hatfull G.F."/>
        </authorList>
    </citation>
    <scope>NUCLEOTIDE SEQUENCE</scope>
</reference>
<dbReference type="OrthoDB" id="514350at2759"/>
<evidence type="ECO:0000256" key="1">
    <source>
        <dbReference type="SAM" id="MobiDB-lite"/>
    </source>
</evidence>
<feature type="transmembrane region" description="Helical" evidence="2">
    <location>
        <begin position="128"/>
        <end position="147"/>
    </location>
</feature>
<evidence type="ECO:0000313" key="3">
    <source>
        <dbReference type="EMBL" id="JAT70216.1"/>
    </source>
</evidence>
<organism evidence="4 5">
    <name type="scientific">Auxenochlorella protothecoides</name>
    <name type="common">Green microalga</name>
    <name type="synonym">Chlorella protothecoides</name>
    <dbReference type="NCBI Taxonomy" id="3075"/>
    <lineage>
        <taxon>Eukaryota</taxon>
        <taxon>Viridiplantae</taxon>
        <taxon>Chlorophyta</taxon>
        <taxon>core chlorophytes</taxon>
        <taxon>Trebouxiophyceae</taxon>
        <taxon>Chlorellales</taxon>
        <taxon>Chlorellaceae</taxon>
        <taxon>Auxenochlorella</taxon>
    </lineage>
</organism>
<feature type="transmembrane region" description="Helical" evidence="2">
    <location>
        <begin position="53"/>
        <end position="71"/>
    </location>
</feature>
<keyword evidence="2" id="KW-0472">Membrane</keyword>
<feature type="transmembrane region" description="Helical" evidence="2">
    <location>
        <begin position="208"/>
        <end position="227"/>
    </location>
</feature>
<dbReference type="EMBL" id="KL662111">
    <property type="protein sequence ID" value="KFM25125.1"/>
    <property type="molecule type" value="Genomic_DNA"/>
</dbReference>
<evidence type="ECO:0000313" key="5">
    <source>
        <dbReference type="Proteomes" id="UP000028924"/>
    </source>
</evidence>